<name>A0A6S7GJ49_PARCT</name>
<evidence type="ECO:0000313" key="2">
    <source>
        <dbReference type="Proteomes" id="UP001152795"/>
    </source>
</evidence>
<dbReference type="OrthoDB" id="5987794at2759"/>
<reference evidence="1" key="1">
    <citation type="submission" date="2020-04" db="EMBL/GenBank/DDBJ databases">
        <authorList>
            <person name="Alioto T."/>
            <person name="Alioto T."/>
            <person name="Gomez Garrido J."/>
        </authorList>
    </citation>
    <scope>NUCLEOTIDE SEQUENCE</scope>
    <source>
        <strain evidence="1">A484AB</strain>
    </source>
</reference>
<organism evidence="1 2">
    <name type="scientific">Paramuricea clavata</name>
    <name type="common">Red gorgonian</name>
    <name type="synonym">Violescent sea-whip</name>
    <dbReference type="NCBI Taxonomy" id="317549"/>
    <lineage>
        <taxon>Eukaryota</taxon>
        <taxon>Metazoa</taxon>
        <taxon>Cnidaria</taxon>
        <taxon>Anthozoa</taxon>
        <taxon>Octocorallia</taxon>
        <taxon>Malacalcyonacea</taxon>
        <taxon>Plexauridae</taxon>
        <taxon>Paramuricea</taxon>
    </lineage>
</organism>
<protein>
    <submittedName>
        <fullName evidence="1">Uncharacterized protein</fullName>
    </submittedName>
</protein>
<dbReference type="AlphaFoldDB" id="A0A6S7GJ49"/>
<dbReference type="EMBL" id="CACRXK020001845">
    <property type="protein sequence ID" value="CAB3991413.1"/>
    <property type="molecule type" value="Genomic_DNA"/>
</dbReference>
<sequence length="214" mass="24173">MALCQYSELVGGPCGPSLENRSSTHCVTIGECDKNVKDHLNHYKVWDTSVNSEEKLLLAQAGIFKVDDVSRAVTAEAMSQEGSTPLPVGWALSSSKKGNRFSDTQKRYLKDKRAAKLRRQGQSTCETNLEPNDDDIAAAEEEQACEDIRTLVLSEVQLRHPIVFDTYNLCKESKLNKLSIPMLRNVCDHFDINMEARHYFWAQSPLHRKDNRTS</sequence>
<keyword evidence="2" id="KW-1185">Reference proteome</keyword>
<dbReference type="Proteomes" id="UP001152795">
    <property type="component" value="Unassembled WGS sequence"/>
</dbReference>
<comment type="caution">
    <text evidence="1">The sequence shown here is derived from an EMBL/GenBank/DDBJ whole genome shotgun (WGS) entry which is preliminary data.</text>
</comment>
<evidence type="ECO:0000313" key="1">
    <source>
        <dbReference type="EMBL" id="CAB3991413.1"/>
    </source>
</evidence>
<proteinExistence type="predicted"/>
<gene>
    <name evidence="1" type="ORF">PACLA_8A027486</name>
</gene>
<accession>A0A6S7GJ49</accession>